<dbReference type="AlphaFoldDB" id="A0A8R1Y3B2"/>
<reference evidence="1" key="2">
    <citation type="submission" date="2022-06" db="UniProtKB">
        <authorList>
            <consortium name="EnsemblMetazoa"/>
        </authorList>
    </citation>
    <scope>IDENTIFICATION</scope>
</reference>
<evidence type="ECO:0000313" key="1">
    <source>
        <dbReference type="EnsemblMetazoa" id="OVOC9985.1"/>
    </source>
</evidence>
<proteinExistence type="predicted"/>
<name>A0A8R1Y3B2_ONCVO</name>
<dbReference type="EMBL" id="CMVM020000309">
    <property type="status" value="NOT_ANNOTATED_CDS"/>
    <property type="molecule type" value="Genomic_DNA"/>
</dbReference>
<sequence length="126" mass="14666">MNTTKTRRDFAVESPDPLWDFLKSPTEKLLRQAELRSPETLGISARQGGPSGQNMNHAYPKDLQSSLTVSTYEFFATSIKWFIKCRLRFIMIHALKSCLFFTRSDHVTYVYVASRNLRIRCSTRQR</sequence>
<reference evidence="2" key="1">
    <citation type="submission" date="2013-10" db="EMBL/GenBank/DDBJ databases">
        <title>Genome sequencing of Onchocerca volvulus.</title>
        <authorList>
            <person name="Cotton J."/>
            <person name="Tsai J."/>
            <person name="Stanley E."/>
            <person name="Tracey A."/>
            <person name="Holroyd N."/>
            <person name="Lustigman S."/>
            <person name="Berriman M."/>
        </authorList>
    </citation>
    <scope>NUCLEOTIDE SEQUENCE</scope>
</reference>
<dbReference type="EnsemblMetazoa" id="OVOC9985.1">
    <property type="protein sequence ID" value="OVOC9985.1"/>
    <property type="gene ID" value="WBGene00246794"/>
</dbReference>
<organism evidence="1 2">
    <name type="scientific">Onchocerca volvulus</name>
    <dbReference type="NCBI Taxonomy" id="6282"/>
    <lineage>
        <taxon>Eukaryota</taxon>
        <taxon>Metazoa</taxon>
        <taxon>Ecdysozoa</taxon>
        <taxon>Nematoda</taxon>
        <taxon>Chromadorea</taxon>
        <taxon>Rhabditida</taxon>
        <taxon>Spirurina</taxon>
        <taxon>Spiruromorpha</taxon>
        <taxon>Filarioidea</taxon>
        <taxon>Onchocercidae</taxon>
        <taxon>Onchocerca</taxon>
    </lineage>
</organism>
<protein>
    <submittedName>
        <fullName evidence="1">Uncharacterized protein</fullName>
    </submittedName>
</protein>
<dbReference type="Proteomes" id="UP000024404">
    <property type="component" value="Unassembled WGS sequence"/>
</dbReference>
<keyword evidence="2" id="KW-1185">Reference proteome</keyword>
<accession>A0A8R1Y3B2</accession>
<evidence type="ECO:0000313" key="2">
    <source>
        <dbReference type="Proteomes" id="UP000024404"/>
    </source>
</evidence>